<dbReference type="Proteomes" id="UP000503308">
    <property type="component" value="Chromosome"/>
</dbReference>
<protein>
    <submittedName>
        <fullName evidence="5">BamA/TamA family outer membrane protein</fullName>
    </submittedName>
</protein>
<evidence type="ECO:0000313" key="5">
    <source>
        <dbReference type="EMBL" id="QJF50327.1"/>
    </source>
</evidence>
<comment type="subcellular location">
    <subcellularLocation>
        <location evidence="1">Membrane</location>
    </subcellularLocation>
</comment>
<evidence type="ECO:0000256" key="1">
    <source>
        <dbReference type="ARBA" id="ARBA00004370"/>
    </source>
</evidence>
<gene>
    <name evidence="5" type="ORF">G3256_03680</name>
</gene>
<evidence type="ECO:0000259" key="4">
    <source>
        <dbReference type="Pfam" id="PF01103"/>
    </source>
</evidence>
<feature type="signal peptide" evidence="3">
    <location>
        <begin position="1"/>
        <end position="38"/>
    </location>
</feature>
<evidence type="ECO:0000256" key="3">
    <source>
        <dbReference type="SAM" id="SignalP"/>
    </source>
</evidence>
<dbReference type="Gene3D" id="2.40.160.50">
    <property type="entry name" value="membrane protein fhac: a member of the omp85/tpsb transporter family"/>
    <property type="match status" value="1"/>
</dbReference>
<dbReference type="EMBL" id="CP048788">
    <property type="protein sequence ID" value="QJF50327.1"/>
    <property type="molecule type" value="Genomic_DNA"/>
</dbReference>
<organism evidence="5 6">
    <name type="scientific">Roseobacter ponti</name>
    <dbReference type="NCBI Taxonomy" id="1891787"/>
    <lineage>
        <taxon>Bacteria</taxon>
        <taxon>Pseudomonadati</taxon>
        <taxon>Pseudomonadota</taxon>
        <taxon>Alphaproteobacteria</taxon>
        <taxon>Rhodobacterales</taxon>
        <taxon>Roseobacteraceae</taxon>
        <taxon>Roseobacter</taxon>
    </lineage>
</organism>
<accession>A0A858SQP6</accession>
<feature type="chain" id="PRO_5032328637" evidence="3">
    <location>
        <begin position="39"/>
        <end position="383"/>
    </location>
</feature>
<reference evidence="5 6" key="1">
    <citation type="submission" date="2020-02" db="EMBL/GenBank/DDBJ databases">
        <title>Genome sequence of Roseobacter ponti.</title>
        <authorList>
            <person name="Hollensteiner J."/>
            <person name="Schneider D."/>
            <person name="Poehlein A."/>
            <person name="Daniel R."/>
        </authorList>
    </citation>
    <scope>NUCLEOTIDE SEQUENCE [LARGE SCALE GENOMIC DNA]</scope>
    <source>
        <strain evidence="5 6">DSM 106830</strain>
    </source>
</reference>
<dbReference type="KEGG" id="rpon:G3256_03680"/>
<dbReference type="AlphaFoldDB" id="A0A858SQP6"/>
<feature type="domain" description="Bacterial surface antigen (D15)" evidence="4">
    <location>
        <begin position="116"/>
        <end position="383"/>
    </location>
</feature>
<sequence length="383" mass="40320">MKINLPAPVAKSAGTGARTTTALLAGFLVLVSPSASQAQNKPFDQPADVMSSTQREGVGFRSGSFIVAPVPFDNPSLGTGLALGGAYLFKNDRLSDASTLAFGGFRSSNGSEGYGFGLNLSWDDDRWLAKLVVADADLNFDLYPFGTPVPVSQTISGVSFELAYSPVKNYRFGGTVAYGEYRLNPGAGAILSSVSTADASLDIARVSGFGEYDTRDDTIYPTTGSKITGTITRGMFIDLGRDAYTKAIVSGTRYWSWGSASVVAARAVACQTSDGAPFFDSCSLGTTDNFRGYVSTEFLDDALISFQAEYRGRLTGRIGLVGFAGAGSVGDDLGDAAGGDFRAAAGVGLRIRLSKTFPLDYAIDLATNERGEQLLYISVGQRF</sequence>
<dbReference type="InterPro" id="IPR000184">
    <property type="entry name" value="Bac_surfAg_D15"/>
</dbReference>
<keyword evidence="6" id="KW-1185">Reference proteome</keyword>
<proteinExistence type="predicted"/>
<name>A0A858SQP6_9RHOB</name>
<keyword evidence="2" id="KW-0472">Membrane</keyword>
<evidence type="ECO:0000256" key="2">
    <source>
        <dbReference type="ARBA" id="ARBA00023136"/>
    </source>
</evidence>
<dbReference type="RefSeq" id="WP_169639543.1">
    <property type="nucleotide sequence ID" value="NZ_CP048788.1"/>
</dbReference>
<evidence type="ECO:0000313" key="6">
    <source>
        <dbReference type="Proteomes" id="UP000503308"/>
    </source>
</evidence>
<keyword evidence="3" id="KW-0732">Signal</keyword>
<dbReference type="Pfam" id="PF01103">
    <property type="entry name" value="Omp85"/>
    <property type="match status" value="1"/>
</dbReference>
<dbReference type="GO" id="GO:0019867">
    <property type="term" value="C:outer membrane"/>
    <property type="evidence" value="ECO:0007669"/>
    <property type="project" value="InterPro"/>
</dbReference>